<sequence>LSTSIEKKKVALLIVCYVPEISDNKSVCSKIKSTFIDVANKHGACIELIDEITTRDEQRVRSSLKRMADYLYVQNRKGIIYYFGHGDQVGDRNGDERRDSNGQDAGFDEIWRTQNILDDEITSIFQVINSRSYLFLFSDSCSSGSMIDDNNSKNWTTLSSSNDKQDSLATSSGGVFTLWGLLPALTTLKVTTMSNIHEYIVTNVQIDSQTSILRFGNDSVRNIDIFE</sequence>
<evidence type="ECO:0000313" key="1">
    <source>
        <dbReference type="EMBL" id="VBB18304.1"/>
    </source>
</evidence>
<dbReference type="EMBL" id="UPSH01000001">
    <property type="protein sequence ID" value="VBB18304.1"/>
    <property type="molecule type" value="Genomic_DNA"/>
</dbReference>
<feature type="non-terminal residue" evidence="1">
    <location>
        <position position="1"/>
    </location>
</feature>
<reference evidence="1 2" key="1">
    <citation type="submission" date="2018-10" db="EMBL/GenBank/DDBJ databases">
        <authorList>
            <consortium name="IHU Genomes"/>
        </authorList>
    </citation>
    <scope>NUCLEOTIDE SEQUENCE [LARGE SCALE GENOMIC DNA]</scope>
    <source>
        <strain evidence="1 2">A1</strain>
    </source>
</reference>
<protein>
    <submittedName>
        <fullName evidence="1">Metacaspase-like</fullName>
    </submittedName>
</protein>
<comment type="caution">
    <text evidence="1">The sequence shown here is derived from an EMBL/GenBank/DDBJ whole genome shotgun (WGS) entry which is preliminary data.</text>
</comment>
<keyword evidence="2" id="KW-1185">Reference proteome</keyword>
<proteinExistence type="predicted"/>
<evidence type="ECO:0000313" key="2">
    <source>
        <dbReference type="Proteomes" id="UP000594342"/>
    </source>
</evidence>
<accession>A0A5K0UA12</accession>
<dbReference type="Gene3D" id="3.40.50.1460">
    <property type="match status" value="1"/>
</dbReference>
<dbReference type="Proteomes" id="UP000594342">
    <property type="component" value="Unassembled WGS sequence"/>
</dbReference>
<organism evidence="1 2">
    <name type="scientific">Yasminevirus sp. GU-2018</name>
    <dbReference type="NCBI Taxonomy" id="2420051"/>
    <lineage>
        <taxon>Viruses</taxon>
        <taxon>Varidnaviria</taxon>
        <taxon>Bamfordvirae</taxon>
        <taxon>Nucleocytoviricota</taxon>
        <taxon>Megaviricetes</taxon>
        <taxon>Imitervirales</taxon>
        <taxon>Mimiviridae</taxon>
        <taxon>Klosneuvirinae</taxon>
        <taxon>Yasminevirus</taxon>
        <taxon>Yasminevirus saudimassiliense</taxon>
    </lineage>
</organism>
<name>A0A5K0UA12_9VIRU</name>
<gene>
    <name evidence="1" type="ORF">YASMINEVIRUS_767</name>
</gene>